<keyword evidence="5 9" id="KW-0663">Pyridoxal phosphate</keyword>
<dbReference type="PANTHER" id="PTHR11808">
    <property type="entry name" value="TRANS-SULFURATION ENZYME FAMILY MEMBER"/>
    <property type="match status" value="1"/>
</dbReference>
<dbReference type="GO" id="GO:0019346">
    <property type="term" value="P:transsulfuration"/>
    <property type="evidence" value="ECO:0007669"/>
    <property type="project" value="InterPro"/>
</dbReference>
<dbReference type="InterPro" id="IPR015424">
    <property type="entry name" value="PyrdxlP-dep_Trfase"/>
</dbReference>
<dbReference type="PROSITE" id="PS00868">
    <property type="entry name" value="CYS_MET_METAB_PP"/>
    <property type="match status" value="1"/>
</dbReference>
<dbReference type="OrthoDB" id="2545919at2759"/>
<dbReference type="GO" id="GO:0005737">
    <property type="term" value="C:cytoplasm"/>
    <property type="evidence" value="ECO:0007669"/>
    <property type="project" value="TreeGrafter"/>
</dbReference>
<dbReference type="InterPro" id="IPR015421">
    <property type="entry name" value="PyrdxlP-dep_Trfase_major"/>
</dbReference>
<dbReference type="NCBIfam" id="TIGR01329">
    <property type="entry name" value="cysta_beta_ly_E"/>
    <property type="match status" value="1"/>
</dbReference>
<comment type="similarity">
    <text evidence="2 10">Belongs to the trans-sulfuration enzymes family.</text>
</comment>
<dbReference type="PIRSF" id="PIRSF001434">
    <property type="entry name" value="CGS"/>
    <property type="match status" value="1"/>
</dbReference>
<accession>A0A376B1C9</accession>
<evidence type="ECO:0000256" key="6">
    <source>
        <dbReference type="ARBA" id="ARBA00023167"/>
    </source>
</evidence>
<evidence type="ECO:0000256" key="10">
    <source>
        <dbReference type="RuleBase" id="RU362118"/>
    </source>
</evidence>
<dbReference type="AlphaFoldDB" id="A0A376B1C9"/>
<dbReference type="Proteomes" id="UP000262825">
    <property type="component" value="Unassembled WGS sequence"/>
</dbReference>
<reference evidence="12" key="1">
    <citation type="submission" date="2018-06" db="EMBL/GenBank/DDBJ databases">
        <authorList>
            <person name="Guldener U."/>
        </authorList>
    </citation>
    <scope>NUCLEOTIDE SEQUENCE [LARGE SCALE GENOMIC DNA]</scope>
    <source>
        <strain evidence="12">UTAD17</strain>
    </source>
</reference>
<evidence type="ECO:0000313" key="11">
    <source>
        <dbReference type="EMBL" id="SSD58442.1"/>
    </source>
</evidence>
<name>A0A376B1C9_9ASCO</name>
<keyword evidence="7 11" id="KW-0456">Lyase</keyword>
<evidence type="ECO:0000256" key="8">
    <source>
        <dbReference type="ARBA" id="ARBA00047213"/>
    </source>
</evidence>
<dbReference type="VEuPathDB" id="FungiDB:SCODWIG_00203"/>
<keyword evidence="6" id="KW-0486">Methionine biosynthesis</keyword>
<evidence type="ECO:0000256" key="5">
    <source>
        <dbReference type="ARBA" id="ARBA00022898"/>
    </source>
</evidence>
<dbReference type="GO" id="GO:0030170">
    <property type="term" value="F:pyridoxal phosphate binding"/>
    <property type="evidence" value="ECO:0007669"/>
    <property type="project" value="InterPro"/>
</dbReference>
<evidence type="ECO:0000256" key="7">
    <source>
        <dbReference type="ARBA" id="ARBA00023239"/>
    </source>
</evidence>
<evidence type="ECO:0000256" key="3">
    <source>
        <dbReference type="ARBA" id="ARBA00012224"/>
    </source>
</evidence>
<dbReference type="SUPFAM" id="SSF53383">
    <property type="entry name" value="PLP-dependent transferases"/>
    <property type="match status" value="1"/>
</dbReference>
<evidence type="ECO:0000313" key="12">
    <source>
        <dbReference type="Proteomes" id="UP000262825"/>
    </source>
</evidence>
<organism evidence="11 12">
    <name type="scientific">Saccharomycodes ludwigii</name>
    <dbReference type="NCBI Taxonomy" id="36035"/>
    <lineage>
        <taxon>Eukaryota</taxon>
        <taxon>Fungi</taxon>
        <taxon>Dikarya</taxon>
        <taxon>Ascomycota</taxon>
        <taxon>Saccharomycotina</taxon>
        <taxon>Saccharomycetes</taxon>
        <taxon>Saccharomycodales</taxon>
        <taxon>Saccharomycodaceae</taxon>
        <taxon>Saccharomycodes</taxon>
    </lineage>
</organism>
<evidence type="ECO:0000256" key="2">
    <source>
        <dbReference type="ARBA" id="ARBA00009077"/>
    </source>
</evidence>
<sequence>MSNTNSSNNSLSVETQLISLNSNNNDQFGSSVPPLYQSTTFKQASLDEPQKYDYTRSGNPTRTLLQHQIAKLYDNINGDYVFAVNSGMACLDIILRGLVLSEVSIMVNNKHTKPIILAGDDLYGGTQRLLDFIGNTVDVVHVDTTNTKQFLNTYKKYAKRCICVLLESPTNPLCKVADLPKIISVIKSINSDCIVVVDNTMMSGLNCNPLTFGSDVVYESATKYLNGHHDIMAGVIIAKNEVIARKLYFVINSVGSGLSPLDSWLLIRGLKTLSVRLYRQQFNAMVLSRWLVESCGFNKTNYVGLKEYHAQYNLHKSFNKGPGAVLSFETGCFDKSKKIVTSKFLKIWNCTVSFGCVNSLISMPCKMSHASIDPKLRKERDFPEDLIRLCCGIENIQDLQNDLLRAFVDAGCIELINGGEKIVNLLNGHVGVNTIGKVGKIPNIYDLFENEHNGEHAMKSSILSYQPSIAKL</sequence>
<evidence type="ECO:0000256" key="1">
    <source>
        <dbReference type="ARBA" id="ARBA00001933"/>
    </source>
</evidence>
<feature type="modified residue" description="N6-(pyridoxal phosphate)lysine" evidence="9">
    <location>
        <position position="223"/>
    </location>
</feature>
<dbReference type="GO" id="GO:0047804">
    <property type="term" value="F:cysteine-S-conjugate beta-lyase activity"/>
    <property type="evidence" value="ECO:0007669"/>
    <property type="project" value="UniProtKB-EC"/>
</dbReference>
<keyword evidence="12" id="KW-1185">Reference proteome</keyword>
<dbReference type="InterPro" id="IPR054542">
    <property type="entry name" value="Cys_met_metab_PP"/>
</dbReference>
<dbReference type="EC" id="4.4.1.13" evidence="3"/>
<dbReference type="PANTHER" id="PTHR11808:SF50">
    <property type="entry name" value="CYSTATHIONINE BETA-LYASE"/>
    <property type="match status" value="1"/>
</dbReference>
<comment type="cofactor">
    <cofactor evidence="1 10">
        <name>pyridoxal 5'-phosphate</name>
        <dbReference type="ChEBI" id="CHEBI:597326"/>
    </cofactor>
</comment>
<protein>
    <recommendedName>
        <fullName evidence="3">cysteine-S-conjugate beta-lyase</fullName>
        <ecNumber evidence="3">4.4.1.13</ecNumber>
    </recommendedName>
    <alternativeName>
        <fullName evidence="8">Cysteine-S-conjugate beta-lyase</fullName>
    </alternativeName>
</protein>
<proteinExistence type="inferred from homology"/>
<dbReference type="Gene3D" id="3.90.1150.10">
    <property type="entry name" value="Aspartate Aminotransferase, domain 1"/>
    <property type="match status" value="1"/>
</dbReference>
<dbReference type="Pfam" id="PF01053">
    <property type="entry name" value="Cys_Met_Meta_PP"/>
    <property type="match status" value="1"/>
</dbReference>
<dbReference type="GO" id="GO:0071266">
    <property type="term" value="P:'de novo' L-methionine biosynthetic process"/>
    <property type="evidence" value="ECO:0007669"/>
    <property type="project" value="InterPro"/>
</dbReference>
<dbReference type="EMBL" id="UFAJ01000014">
    <property type="protein sequence ID" value="SSD58442.1"/>
    <property type="molecule type" value="Genomic_DNA"/>
</dbReference>
<dbReference type="Gene3D" id="3.40.640.10">
    <property type="entry name" value="Type I PLP-dependent aspartate aminotransferase-like (Major domain)"/>
    <property type="match status" value="1"/>
</dbReference>
<dbReference type="InterPro" id="IPR015422">
    <property type="entry name" value="PyrdxlP-dep_Trfase_small"/>
</dbReference>
<dbReference type="InterPro" id="IPR000277">
    <property type="entry name" value="Cys/Met-Metab_PyrdxlP-dep_enz"/>
</dbReference>
<evidence type="ECO:0000256" key="9">
    <source>
        <dbReference type="PIRSR" id="PIRSR001434-2"/>
    </source>
</evidence>
<evidence type="ECO:0000256" key="4">
    <source>
        <dbReference type="ARBA" id="ARBA00022605"/>
    </source>
</evidence>
<gene>
    <name evidence="11" type="ORF">SCODWIG_00203</name>
</gene>
<dbReference type="InterPro" id="IPR006238">
    <property type="entry name" value="Cys_b_lyase_euk"/>
</dbReference>
<keyword evidence="4" id="KW-0028">Amino-acid biosynthesis</keyword>